<dbReference type="SUPFAM" id="SSF56112">
    <property type="entry name" value="Protein kinase-like (PK-like)"/>
    <property type="match status" value="3"/>
</dbReference>
<reference evidence="6" key="1">
    <citation type="journal article" date="2011" name="Genome Biol.">
        <title>Comparative genomics of the social amoebae Dictyostelium discoideum and Dictyostelium purpureum.</title>
        <authorList>
            <consortium name="US DOE Joint Genome Institute (JGI-PGF)"/>
            <person name="Sucgang R."/>
            <person name="Kuo A."/>
            <person name="Tian X."/>
            <person name="Salerno W."/>
            <person name="Parikh A."/>
            <person name="Feasley C.L."/>
            <person name="Dalin E."/>
            <person name="Tu H."/>
            <person name="Huang E."/>
            <person name="Barry K."/>
            <person name="Lindquist E."/>
            <person name="Shapiro H."/>
            <person name="Bruce D."/>
            <person name="Schmutz J."/>
            <person name="Salamov A."/>
            <person name="Fey P."/>
            <person name="Gaudet P."/>
            <person name="Anjard C."/>
            <person name="Babu M.M."/>
            <person name="Basu S."/>
            <person name="Bushmanova Y."/>
            <person name="van der Wel H."/>
            <person name="Katoh-Kurasawa M."/>
            <person name="Dinh C."/>
            <person name="Coutinho P.M."/>
            <person name="Saito T."/>
            <person name="Elias M."/>
            <person name="Schaap P."/>
            <person name="Kay R.R."/>
            <person name="Henrissat B."/>
            <person name="Eichinger L."/>
            <person name="Rivero F."/>
            <person name="Putnam N.H."/>
            <person name="West C.M."/>
            <person name="Loomis W.F."/>
            <person name="Chisholm R.L."/>
            <person name="Shaulsky G."/>
            <person name="Strassmann J.E."/>
            <person name="Queller D.C."/>
            <person name="Kuspa A."/>
            <person name="Grigoriev I.V."/>
        </authorList>
    </citation>
    <scope>NUCLEOTIDE SEQUENCE [LARGE SCALE GENOMIC DNA]</scope>
    <source>
        <strain evidence="6">QSDP1</strain>
    </source>
</reference>
<dbReference type="PROSITE" id="PS50011">
    <property type="entry name" value="PROTEIN_KINASE_DOM"/>
    <property type="match status" value="3"/>
</dbReference>
<evidence type="ECO:0000259" key="4">
    <source>
        <dbReference type="PROSITE" id="PS50011"/>
    </source>
</evidence>
<evidence type="ECO:0000256" key="3">
    <source>
        <dbReference type="ARBA" id="ARBA00025754"/>
    </source>
</evidence>
<accession>F0Z8Q2</accession>
<dbReference type="RefSeq" id="XP_003283808.1">
    <property type="nucleotide sequence ID" value="XM_003283760.1"/>
</dbReference>
<name>F0Z8Q2_DICPU</name>
<dbReference type="InParanoid" id="F0Z8Q2"/>
<keyword evidence="2" id="KW-0067">ATP-binding</keyword>
<protein>
    <recommendedName>
        <fullName evidence="4">Protein kinase domain-containing protein</fullName>
    </recommendedName>
</protein>
<dbReference type="Proteomes" id="UP000001064">
    <property type="component" value="Unassembled WGS sequence"/>
</dbReference>
<dbReference type="OrthoDB" id="20524at2759"/>
<dbReference type="Pfam" id="PF05725">
    <property type="entry name" value="FNIP"/>
    <property type="match status" value="5"/>
</dbReference>
<dbReference type="SMART" id="SM00220">
    <property type="entry name" value="S_TKc"/>
    <property type="match status" value="3"/>
</dbReference>
<dbReference type="KEGG" id="dpp:DICPUDRAFT_147525"/>
<dbReference type="PROSITE" id="PS00108">
    <property type="entry name" value="PROTEIN_KINASE_ST"/>
    <property type="match status" value="2"/>
</dbReference>
<dbReference type="EMBL" id="GL870953">
    <property type="protein sequence ID" value="EGC39699.1"/>
    <property type="molecule type" value="Genomic_DNA"/>
</dbReference>
<feature type="domain" description="Protein kinase" evidence="4">
    <location>
        <begin position="452"/>
        <end position="695"/>
    </location>
</feature>
<dbReference type="OMA" id="YNQLFTP"/>
<proteinExistence type="inferred from homology"/>
<dbReference type="InterPro" id="IPR011009">
    <property type="entry name" value="Kinase-like_dom_sf"/>
</dbReference>
<dbReference type="InterPro" id="IPR008271">
    <property type="entry name" value="Ser/Thr_kinase_AS"/>
</dbReference>
<keyword evidence="6" id="KW-1185">Reference proteome</keyword>
<dbReference type="Gene3D" id="1.10.510.10">
    <property type="entry name" value="Transferase(Phosphotransferase) domain 1"/>
    <property type="match status" value="3"/>
</dbReference>
<comment type="similarity">
    <text evidence="3">Belongs to the protein kinase superfamily. STE Ser/Thr protein kinase family.</text>
</comment>
<dbReference type="GO" id="GO:0005524">
    <property type="term" value="F:ATP binding"/>
    <property type="evidence" value="ECO:0007669"/>
    <property type="project" value="UniProtKB-KW"/>
</dbReference>
<dbReference type="GO" id="GO:0004674">
    <property type="term" value="F:protein serine/threonine kinase activity"/>
    <property type="evidence" value="ECO:0000318"/>
    <property type="project" value="GO_Central"/>
</dbReference>
<dbReference type="GO" id="GO:0005737">
    <property type="term" value="C:cytoplasm"/>
    <property type="evidence" value="ECO:0000318"/>
    <property type="project" value="GO_Central"/>
</dbReference>
<dbReference type="PANTHER" id="PTHR48012">
    <property type="entry name" value="STERILE20-LIKE KINASE, ISOFORM B-RELATED"/>
    <property type="match status" value="1"/>
</dbReference>
<dbReference type="InterPro" id="IPR000719">
    <property type="entry name" value="Prot_kinase_dom"/>
</dbReference>
<sequence length="1438" mass="164912">MISSSSLDNEWTIDYKKDFLGIGHFSLGVYRATNKKDLSKVVIKFSQKRKETKEFLDNLKNIKNENIGRYFDYKEGTVTVIQDKNTERKEEDAYFIFMEHLEGYENLENFLENKTTLNEKNLAKVASSLLIASKILNENKTIHRDVKSANIYIKEDSNGDIDLKFIDYGISRRSFYEDNTGPVGTRDFESPESKYSNITGSLSDVYSVGMVLIMAAGGNIREINLKSGLPDIPKELSQACKSFISYAIITKKEDRPRITELLQHDFLTPNGRIHSYINKDPSTHYKDSTFNGPLESLQISENIKHLELSMFDQQFEKLPDSINSINFENFNQELLEESIHTNIEEAHFKNFNIIENGSNLPSMKKFSCDYEFTAPFKTNNNIPKKSLCLEFKNYNQPISRSSFPTTLQALTLGSDYKHFQSLSNLPVSLIDLTFGFWMDKIPIPTHDENEWVIEKEPLGKGSLSLGVFKAKKKDDAKIYAVKIILKEKTGRYELQILNRLEEAFRKNNNIIKIYGYDEDKNNLYIYMEYLKGYKTIKQVIEQGKIFSENEISKIIKKIVKVVVDLHNMQIIHRDIKGDNIMIDLNKSNNIKLIDFGISKSFKGEDSRYYTLIGTITHMAPEVLLQNGIANSKSDIWSIGCTLIEMAGGSLEKNERGIPKIPAHLKNNCRNFVQHCLLMDPKTRPTASELLDHEFLSKSSSRPIESPENQITLLNKDLNKISCIDSDKSHLFLPDFDEYNYLPFLKSISPNITALTLYSFNQIILPDSLPKSITSLTLNSFNQEIKPYSIPSSITYLSIPSFNHDLEYDSIPESVTELVLGQVFELEYNGGFLPASIKILTCSYKFKKPLKRNNNIPKDILVLVLDNYNFPITIRCFPETIHTLTLGSNFTHFESLSNLPQSSIFNLTLGVENCALTDEEIKQFIPKTITKLTINRTNPIEINKPLINDWEIDCNNELYFSESKNCIGFFKARILNGIFNNKIIPNNGECIVNIFSKEDNYIHIGTWEQLENIKHNNILETYGHYYGDYEKYRECLIVFMEYIKGYKSISELLNKGYKFSENEIKKVANYLLFTLAFLHKKKIIHRDIKGSNILYHNSNDNQVNIKLFNFGFSKFYGDKQSNYHTFAGTPTHMAPEALYQNNKAGRRSDIWSVGCTLIEMAGGDLFHRVNGTPEIPEHLSDECKNLIQHCLIVEPLFRPRAIELLEHDFIKNVNDLSERNKKILKKITICQDNTIKLYNKDLFSVFGAIYIDKKHLIFPEFNNTNLSRLLSTLPSNITHITLPIFNHPIEPNSIPSTITSLTMNSFNQDLDENSIPNTLTELILGEEFEFNEYGGNIPESINKFECSYNFKSALKKNNNIPKTVKSLVLNNYNHPIVKGSIPKSTRSLTLGSNFKDFASLSNIPSSVFNLTFGVKDYQISDDELKFIPKTVTKLTIIKN</sequence>
<dbReference type="FunFam" id="1.10.510.10:FF:001389">
    <property type="entry name" value="Endonuclease III homolog"/>
    <property type="match status" value="1"/>
</dbReference>
<keyword evidence="1" id="KW-0547">Nucleotide-binding</keyword>
<organism evidence="5 6">
    <name type="scientific">Dictyostelium purpureum</name>
    <name type="common">Slime mold</name>
    <dbReference type="NCBI Taxonomy" id="5786"/>
    <lineage>
        <taxon>Eukaryota</taxon>
        <taxon>Amoebozoa</taxon>
        <taxon>Evosea</taxon>
        <taxon>Eumycetozoa</taxon>
        <taxon>Dictyostelia</taxon>
        <taxon>Dictyosteliales</taxon>
        <taxon>Dictyosteliaceae</taxon>
        <taxon>Dictyostelium</taxon>
    </lineage>
</organism>
<dbReference type="GeneID" id="10509713"/>
<evidence type="ECO:0000313" key="5">
    <source>
        <dbReference type="EMBL" id="EGC39699.1"/>
    </source>
</evidence>
<evidence type="ECO:0000313" key="6">
    <source>
        <dbReference type="Proteomes" id="UP000001064"/>
    </source>
</evidence>
<dbReference type="VEuPathDB" id="AmoebaDB:DICPUDRAFT_147525"/>
<dbReference type="eggNOG" id="KOG4645">
    <property type="taxonomic scope" value="Eukaryota"/>
</dbReference>
<evidence type="ECO:0000256" key="2">
    <source>
        <dbReference type="ARBA" id="ARBA00022840"/>
    </source>
</evidence>
<feature type="domain" description="Protein kinase" evidence="4">
    <location>
        <begin position="14"/>
        <end position="267"/>
    </location>
</feature>
<dbReference type="Pfam" id="PF00069">
    <property type="entry name" value="Pkinase"/>
    <property type="match status" value="3"/>
</dbReference>
<dbReference type="STRING" id="5786.F0Z8Q2"/>
<dbReference type="InterPro" id="IPR050629">
    <property type="entry name" value="STE20/SPS1-PAK"/>
</dbReference>
<feature type="domain" description="Protein kinase" evidence="4">
    <location>
        <begin position="892"/>
        <end position="1209"/>
    </location>
</feature>
<dbReference type="eggNOG" id="KOG0198">
    <property type="taxonomic scope" value="Eukaryota"/>
</dbReference>
<dbReference type="GO" id="GO:0035556">
    <property type="term" value="P:intracellular signal transduction"/>
    <property type="evidence" value="ECO:0000318"/>
    <property type="project" value="GO_Central"/>
</dbReference>
<evidence type="ECO:0000256" key="1">
    <source>
        <dbReference type="ARBA" id="ARBA00022741"/>
    </source>
</evidence>
<gene>
    <name evidence="5" type="ORF">DICPUDRAFT_147525</name>
</gene>
<dbReference type="InterPro" id="IPR008615">
    <property type="entry name" value="FNIP"/>
</dbReference>
<dbReference type="FunCoup" id="F0Z8Q2">
    <property type="interactions" value="722"/>
</dbReference>
<dbReference type="PANTHER" id="PTHR48012:SF4">
    <property type="entry name" value="MITOGEN-ACTIVATED PROTEIN KINASE KINASE KINASE A"/>
    <property type="match status" value="1"/>
</dbReference>